<feature type="coiled-coil region" evidence="13">
    <location>
        <begin position="383"/>
        <end position="410"/>
    </location>
</feature>
<feature type="domain" description="BRCT" evidence="15">
    <location>
        <begin position="139"/>
        <end position="227"/>
    </location>
</feature>
<dbReference type="RefSeq" id="XP_019035679.1">
    <property type="nucleotide sequence ID" value="XM_019172737.1"/>
</dbReference>
<dbReference type="Pfam" id="PF11799">
    <property type="entry name" value="IMS_C"/>
    <property type="match status" value="1"/>
</dbReference>
<proteinExistence type="inferred from homology"/>
<evidence type="ECO:0000256" key="3">
    <source>
        <dbReference type="ARBA" id="ARBA00020399"/>
    </source>
</evidence>
<evidence type="ECO:0000256" key="14">
    <source>
        <dbReference type="SAM" id="MobiDB-lite"/>
    </source>
</evidence>
<dbReference type="InterPro" id="IPR043502">
    <property type="entry name" value="DNA/RNA_pol_sf"/>
</dbReference>
<dbReference type="FunFam" id="3.30.1490.100:FF:000001">
    <property type="entry name" value="DNA repair protein REV1"/>
    <property type="match status" value="1"/>
</dbReference>
<dbReference type="CDD" id="cd01701">
    <property type="entry name" value="PolY_Rev1"/>
    <property type="match status" value="1"/>
</dbReference>
<keyword evidence="18" id="KW-1185">Reference proteome</keyword>
<evidence type="ECO:0000313" key="18">
    <source>
        <dbReference type="Proteomes" id="UP000094819"/>
    </source>
</evidence>
<dbReference type="Gene3D" id="1.10.150.20">
    <property type="entry name" value="5' to 3' exonuclease, C-terminal subdomain"/>
    <property type="match status" value="1"/>
</dbReference>
<dbReference type="GeneID" id="30189770"/>
<feature type="region of interest" description="Disordered" evidence="14">
    <location>
        <begin position="1"/>
        <end position="97"/>
    </location>
</feature>
<dbReference type="GO" id="GO:0003887">
    <property type="term" value="F:DNA-directed DNA polymerase activity"/>
    <property type="evidence" value="ECO:0007669"/>
    <property type="project" value="InterPro"/>
</dbReference>
<comment type="subcellular location">
    <subcellularLocation>
        <location evidence="1">Nucleus</location>
    </subcellularLocation>
</comment>
<feature type="compositionally biased region" description="Low complexity" evidence="14">
    <location>
        <begin position="897"/>
        <end position="908"/>
    </location>
</feature>
<evidence type="ECO:0000313" key="17">
    <source>
        <dbReference type="EMBL" id="ODO08824.1"/>
    </source>
</evidence>
<dbReference type="Proteomes" id="UP000094819">
    <property type="component" value="Unassembled WGS sequence"/>
</dbReference>
<dbReference type="Gene3D" id="3.30.1490.100">
    <property type="entry name" value="DNA polymerase, Y-family, little finger domain"/>
    <property type="match status" value="1"/>
</dbReference>
<dbReference type="Pfam" id="PF14377">
    <property type="entry name" value="UBM"/>
    <property type="match status" value="2"/>
</dbReference>
<dbReference type="InterPro" id="IPR043128">
    <property type="entry name" value="Rev_trsase/Diguanyl_cyclase"/>
</dbReference>
<comment type="similarity">
    <text evidence="2">Belongs to the DNA polymerase type-Y family.</text>
</comment>
<keyword evidence="9" id="KW-0460">Magnesium</keyword>
<name>A0A1E3K6L0_9TREE</name>
<keyword evidence="4" id="KW-0237">DNA synthesis</keyword>
<keyword evidence="10" id="KW-0238">DNA-binding</keyword>
<feature type="region of interest" description="Disordered" evidence="14">
    <location>
        <begin position="887"/>
        <end position="914"/>
    </location>
</feature>
<dbReference type="PROSITE" id="PS50172">
    <property type="entry name" value="BRCT"/>
    <property type="match status" value="1"/>
</dbReference>
<keyword evidence="7" id="KW-0479">Metal-binding</keyword>
<evidence type="ECO:0000256" key="11">
    <source>
        <dbReference type="ARBA" id="ARBA00023204"/>
    </source>
</evidence>
<dbReference type="Gene3D" id="6.10.250.1490">
    <property type="match status" value="1"/>
</dbReference>
<dbReference type="InterPro" id="IPR031991">
    <property type="entry name" value="Rev1_C"/>
</dbReference>
<dbReference type="PANTHER" id="PTHR45990">
    <property type="entry name" value="DNA REPAIR PROTEIN REV1"/>
    <property type="match status" value="1"/>
</dbReference>
<dbReference type="Gene3D" id="1.20.58.1280">
    <property type="entry name" value="DNA repair protein Rev1, C-terminal domain"/>
    <property type="match status" value="1"/>
</dbReference>
<dbReference type="Pfam" id="PF16589">
    <property type="entry name" value="BRCT_2"/>
    <property type="match status" value="1"/>
</dbReference>
<dbReference type="InterPro" id="IPR001357">
    <property type="entry name" value="BRCT_dom"/>
</dbReference>
<feature type="compositionally biased region" description="Low complexity" evidence="14">
    <location>
        <begin position="1"/>
        <end position="25"/>
    </location>
</feature>
<dbReference type="AlphaFoldDB" id="A0A1E3K6L0"/>
<dbReference type="GO" id="GO:0070987">
    <property type="term" value="P:error-free translesion synthesis"/>
    <property type="evidence" value="ECO:0007669"/>
    <property type="project" value="TreeGrafter"/>
</dbReference>
<keyword evidence="5" id="KW-0808">Transferase</keyword>
<dbReference type="OrthoDB" id="427711at2759"/>
<dbReference type="GO" id="GO:0005634">
    <property type="term" value="C:nucleus"/>
    <property type="evidence" value="ECO:0007669"/>
    <property type="project" value="UniProtKB-SubCell"/>
</dbReference>
<dbReference type="Gene3D" id="3.40.50.10190">
    <property type="entry name" value="BRCT domain"/>
    <property type="match status" value="1"/>
</dbReference>
<evidence type="ECO:0000256" key="13">
    <source>
        <dbReference type="SAM" id="Coils"/>
    </source>
</evidence>
<evidence type="ECO:0000259" key="16">
    <source>
        <dbReference type="PROSITE" id="PS50173"/>
    </source>
</evidence>
<evidence type="ECO:0000256" key="8">
    <source>
        <dbReference type="ARBA" id="ARBA00022763"/>
    </source>
</evidence>
<dbReference type="InterPro" id="IPR053848">
    <property type="entry name" value="IMS_HHH_1"/>
</dbReference>
<keyword evidence="8" id="KW-0227">DNA damage</keyword>
<evidence type="ECO:0000256" key="7">
    <source>
        <dbReference type="ARBA" id="ARBA00022723"/>
    </source>
</evidence>
<feature type="region of interest" description="Disordered" evidence="14">
    <location>
        <begin position="938"/>
        <end position="960"/>
    </location>
</feature>
<feature type="region of interest" description="Disordered" evidence="14">
    <location>
        <begin position="1090"/>
        <end position="1121"/>
    </location>
</feature>
<evidence type="ECO:0000259" key="15">
    <source>
        <dbReference type="PROSITE" id="PS50172"/>
    </source>
</evidence>
<dbReference type="InterPro" id="IPR017961">
    <property type="entry name" value="DNA_pol_Y-fam_little_finger"/>
</dbReference>
<dbReference type="SUPFAM" id="SSF56672">
    <property type="entry name" value="DNA/RNA polymerases"/>
    <property type="match status" value="1"/>
</dbReference>
<dbReference type="Pfam" id="PF16727">
    <property type="entry name" value="REV1_C"/>
    <property type="match status" value="1"/>
</dbReference>
<dbReference type="InterPro" id="IPR038401">
    <property type="entry name" value="Rev1_C_sf"/>
</dbReference>
<feature type="compositionally biased region" description="Basic and acidic residues" evidence="14">
    <location>
        <begin position="250"/>
        <end position="259"/>
    </location>
</feature>
<evidence type="ECO:0000256" key="4">
    <source>
        <dbReference type="ARBA" id="ARBA00022634"/>
    </source>
</evidence>
<gene>
    <name evidence="17" type="ORF">L198_00557</name>
</gene>
<keyword evidence="6" id="KW-0548">Nucleotidyltransferase</keyword>
<dbReference type="GO" id="GO:0006281">
    <property type="term" value="P:DNA repair"/>
    <property type="evidence" value="ECO:0007669"/>
    <property type="project" value="UniProtKB-KW"/>
</dbReference>
<dbReference type="SMART" id="SM00292">
    <property type="entry name" value="BRCT"/>
    <property type="match status" value="1"/>
</dbReference>
<dbReference type="InterPro" id="IPR025527">
    <property type="entry name" value="HUWE1/Rev1_UBM"/>
</dbReference>
<evidence type="ECO:0000256" key="6">
    <source>
        <dbReference type="ARBA" id="ARBA00022695"/>
    </source>
</evidence>
<dbReference type="Pfam" id="PF00817">
    <property type="entry name" value="IMS"/>
    <property type="match status" value="1"/>
</dbReference>
<evidence type="ECO:0000256" key="1">
    <source>
        <dbReference type="ARBA" id="ARBA00004123"/>
    </source>
</evidence>
<reference evidence="17 18" key="1">
    <citation type="submission" date="2016-06" db="EMBL/GenBank/DDBJ databases">
        <title>Evolution of pathogenesis and genome organization in the Tremellales.</title>
        <authorList>
            <person name="Cuomo C."/>
            <person name="Litvintseva A."/>
            <person name="Heitman J."/>
            <person name="Chen Y."/>
            <person name="Sun S."/>
            <person name="Springer D."/>
            <person name="Dromer F."/>
            <person name="Young S."/>
            <person name="Zeng Q."/>
            <person name="Chapman S."/>
            <person name="Gujja S."/>
            <person name="Saif S."/>
            <person name="Birren B."/>
        </authorList>
    </citation>
    <scope>NUCLEOTIDE SEQUENCE [LARGE SCALE GENOMIC DNA]</scope>
    <source>
        <strain evidence="17 18">CBS 7118</strain>
    </source>
</reference>
<keyword evidence="13" id="KW-0175">Coiled coil</keyword>
<dbReference type="Pfam" id="PF21999">
    <property type="entry name" value="IMS_HHH_1"/>
    <property type="match status" value="1"/>
</dbReference>
<evidence type="ECO:0000256" key="5">
    <source>
        <dbReference type="ARBA" id="ARBA00022679"/>
    </source>
</evidence>
<dbReference type="SUPFAM" id="SSF100879">
    <property type="entry name" value="Lesion bypass DNA polymerase (Y-family), little finger domain"/>
    <property type="match status" value="1"/>
</dbReference>
<dbReference type="PANTHER" id="PTHR45990:SF1">
    <property type="entry name" value="DNA REPAIR PROTEIN REV1"/>
    <property type="match status" value="1"/>
</dbReference>
<feature type="compositionally biased region" description="Low complexity" evidence="14">
    <location>
        <begin position="1098"/>
        <end position="1108"/>
    </location>
</feature>
<dbReference type="Gene3D" id="3.30.70.270">
    <property type="match status" value="1"/>
</dbReference>
<evidence type="ECO:0000256" key="2">
    <source>
        <dbReference type="ARBA" id="ARBA00010945"/>
    </source>
</evidence>
<dbReference type="InterPro" id="IPR001126">
    <property type="entry name" value="UmuC"/>
</dbReference>
<dbReference type="SUPFAM" id="SSF52113">
    <property type="entry name" value="BRCT domain"/>
    <property type="match status" value="1"/>
</dbReference>
<organism evidence="17 18">
    <name type="scientific">Cryptococcus wingfieldii CBS 7118</name>
    <dbReference type="NCBI Taxonomy" id="1295528"/>
    <lineage>
        <taxon>Eukaryota</taxon>
        <taxon>Fungi</taxon>
        <taxon>Dikarya</taxon>
        <taxon>Basidiomycota</taxon>
        <taxon>Agaricomycotina</taxon>
        <taxon>Tremellomycetes</taxon>
        <taxon>Tremellales</taxon>
        <taxon>Cryptococcaceae</taxon>
        <taxon>Cryptococcus</taxon>
    </lineage>
</organism>
<protein>
    <recommendedName>
        <fullName evidence="3">DNA repair protein REV1</fullName>
    </recommendedName>
</protein>
<keyword evidence="12" id="KW-0539">Nucleus</keyword>
<dbReference type="EMBL" id="AWGH01000001">
    <property type="protein sequence ID" value="ODO08824.1"/>
    <property type="molecule type" value="Genomic_DNA"/>
</dbReference>
<evidence type="ECO:0000256" key="10">
    <source>
        <dbReference type="ARBA" id="ARBA00023125"/>
    </source>
</evidence>
<feature type="domain" description="UmuC" evidence="16">
    <location>
        <begin position="441"/>
        <end position="646"/>
    </location>
</feature>
<feature type="region of interest" description="Disordered" evidence="14">
    <location>
        <begin position="838"/>
        <end position="865"/>
    </location>
</feature>
<dbReference type="InterPro" id="IPR036775">
    <property type="entry name" value="DNA_pol_Y-fam_lit_finger_sf"/>
</dbReference>
<feature type="region of interest" description="Disordered" evidence="14">
    <location>
        <begin position="249"/>
        <end position="289"/>
    </location>
</feature>
<comment type="caution">
    <text evidence="17">The sequence shown here is derived from an EMBL/GenBank/DDBJ whole genome shotgun (WGS) entry which is preliminary data.</text>
</comment>
<dbReference type="InterPro" id="IPR036420">
    <property type="entry name" value="BRCT_dom_sf"/>
</dbReference>
<sequence length="1252" mass="136530">MPQDTSSKNAESEPSSSFPISSPSFWAEAVTLANPENGQPEHGPLKRPRSPNDCPRNTSPAPKRSRHSSSSPTSEHHHGLTFLPNPTDILAPDDPHSYLANPEYAPNRFGDIGDYMRKKQIKVQAQNANIAAALRGGKELPQIFETLSFYINGNTHPPMEQLRKLILQRGGTVYPVIRNKTMVDYIIAPVLTVKKHEEFKKYQVVKEGWIVDSVQQEKLLDWRKWRLVPQGGWLESSRKGLEVFFAGKGKGKEEEHDSGVSDQDVEVVEQSAPADGTSKVTPQKPAAGPIQRLLTPQRPRHSIIPISPGQIASDSSPIPTPRKLQAPEGAWEHYYTKDSNENAAKAMQSTSWRAQNTAEQGNAGGFIDGYYQNSRLHHLSMWKAELKVLVRDAQKRSEEALAKASQEETAGEAHSLAKSVLPSLPLPTGPSTANHASPKVIFHVDFDAFFVSCGLSSRPHLKGKPTVVCHSSGKGGGVGSTSEIASCSYEARAKGVKNGMSLGRARELVGAEIKTMPYEFETYKKFSLSFYTILMGYADELQAVSVDEALIDVTSQVAARAALPPEVGIAPEGKERDPAVELAEKIRADVRQITDGCEVSIGIAHNILLARLATRHAKPAGVHHLQPTQVSAFIETLPIDDFPSIGHSTKSKIEAAFGTTIAGELMGITKSRWRGVLGEKTGEMVHGFLRGVDGRKLEADKVRKSVSAEMNYGIRFQTQEQAEKYVADLAAEVSKRMKNVGVKGRQVTLKLMQRHPDAPIEPPKFMGHGWCETHNRSSPLPGGPIDSCAIIAQESIKLLRTMRLDPIELRGVGIQVTKLDSEQPYGGAREAGQAVLNFTRGDKGNGAGNAKAGPSRVPYSSSEERVDGIDPDFLAALPASLAEEVKRDHALAKRNSSKSPASPTPAAKDPARLRADKVPVQEVISIQSSSPITVASEALPKATRTASPSKQPTKDGKNAAAHIAKQLRPKGKVQMKAGQVAEGPLFGAWNRVEARAMSESNDIDELRDSRAGSTVVDLTASPPLAPERDITTVHENDEDSTEVIPGYTTSYLRSLSIDPEFLLALPPRMQQEAIQEQVERERRRKTLWHPRGGARGISKSVSVSPVKGGAKGRDGPGSLQPAHAQGLKIIIPPKPSLMNATTLPDILDTVEKWIDSRKNNPPAERDAGKVLGYLRKSMNESMKGGKVGDGADRCVEVLRWMRILLREKWWDKEGGGTGLANEAGEEWWRVWRAMRDEVNSLSVQKFGATLVI</sequence>
<accession>A0A1E3K6L0</accession>
<dbReference type="Gene3D" id="3.40.1170.60">
    <property type="match status" value="1"/>
</dbReference>
<dbReference type="GO" id="GO:0046872">
    <property type="term" value="F:metal ion binding"/>
    <property type="evidence" value="ECO:0007669"/>
    <property type="project" value="UniProtKB-KW"/>
</dbReference>
<dbReference type="GO" id="GO:0017125">
    <property type="term" value="F:deoxycytidyl transferase activity"/>
    <property type="evidence" value="ECO:0007669"/>
    <property type="project" value="TreeGrafter"/>
</dbReference>
<keyword evidence="11" id="KW-0234">DNA repair</keyword>
<dbReference type="GO" id="GO:0003684">
    <property type="term" value="F:damaged DNA binding"/>
    <property type="evidence" value="ECO:0007669"/>
    <property type="project" value="InterPro"/>
</dbReference>
<dbReference type="PROSITE" id="PS50173">
    <property type="entry name" value="UMUC"/>
    <property type="match status" value="1"/>
</dbReference>
<evidence type="ECO:0000256" key="12">
    <source>
        <dbReference type="ARBA" id="ARBA00023242"/>
    </source>
</evidence>
<evidence type="ECO:0000256" key="9">
    <source>
        <dbReference type="ARBA" id="ARBA00022842"/>
    </source>
</evidence>
<dbReference type="GO" id="GO:0042276">
    <property type="term" value="P:error-prone translesion synthesis"/>
    <property type="evidence" value="ECO:0007669"/>
    <property type="project" value="TreeGrafter"/>
</dbReference>